<dbReference type="AlphaFoldDB" id="A0A1G6VUF5"/>
<sequence>MQQQTNHTGSYYAATANDTQDRPALTGDIEADVCIVGGGFTGVVTGLTLAELGYDVVILEGAKIGWGASGRNGGQIINGFSREIEYIEKTVGPEGASALASLALEGGNVIRELVSRYGIQCDLKYGSVLAACTNKQLRGMSDVKDMWAGRGRNGIEILNSHAIRDHVGTDKYVGGWIDHKGGHIHPLNLVQGEAKAAESLGARIFEQTRVTEVDHQAETPVVHTEGGSVKSRYVVLAGNAYLGKTVKQLYPKILPASTQIIVTEPLSDKMANDILPTDMCVEDANYVLDYFRLTADKRLLFGGGTVYGGEDVADVEKALRPNMERLFPATKDLKVEFGWQGNIALTWSRLPHVGRLGTGTYFAHGYSGHGVTSSHMMGRLVAHALHGDATAFDVFESMPARSFPGGQLLSVPLSTLGCWWYSMRDKLGI</sequence>
<dbReference type="STRING" id="637679.GCA_001550055_02569"/>
<name>A0A1G6VUF5_9PROT</name>
<feature type="domain" description="Rhodanese" evidence="2">
    <location>
        <begin position="37"/>
        <end position="75"/>
    </location>
</feature>
<keyword evidence="4" id="KW-1185">Reference proteome</keyword>
<dbReference type="Gene3D" id="3.50.50.60">
    <property type="entry name" value="FAD/NAD(P)-binding domain"/>
    <property type="match status" value="1"/>
</dbReference>
<dbReference type="GO" id="GO:0016491">
    <property type="term" value="F:oxidoreductase activity"/>
    <property type="evidence" value="ECO:0007669"/>
    <property type="project" value="UniProtKB-KW"/>
</dbReference>
<dbReference type="OrthoDB" id="9806601at2"/>
<dbReference type="SUPFAM" id="SSF51905">
    <property type="entry name" value="FAD/NAD(P)-binding domain"/>
    <property type="match status" value="1"/>
</dbReference>
<dbReference type="PANTHER" id="PTHR13847:SF275">
    <property type="entry name" value="GAMMA-GLUTAMYLPUTRESCINE OXIDOREDUCTASE"/>
    <property type="match status" value="1"/>
</dbReference>
<organism evidence="3 4">
    <name type="scientific">Kordiimonas lacus</name>
    <dbReference type="NCBI Taxonomy" id="637679"/>
    <lineage>
        <taxon>Bacteria</taxon>
        <taxon>Pseudomonadati</taxon>
        <taxon>Pseudomonadota</taxon>
        <taxon>Alphaproteobacteria</taxon>
        <taxon>Kordiimonadales</taxon>
        <taxon>Kordiimonadaceae</taxon>
        <taxon>Kordiimonas</taxon>
    </lineage>
</organism>
<accession>A0A1G6VUF5</accession>
<evidence type="ECO:0000313" key="3">
    <source>
        <dbReference type="EMBL" id="SDD57043.1"/>
    </source>
</evidence>
<proteinExistence type="predicted"/>
<dbReference type="Gene3D" id="3.30.9.10">
    <property type="entry name" value="D-Amino Acid Oxidase, subunit A, domain 2"/>
    <property type="match status" value="1"/>
</dbReference>
<protein>
    <submittedName>
        <fullName evidence="3">Gamma-glutamylputrescine oxidase</fullName>
    </submittedName>
</protein>
<dbReference type="PROSITE" id="PS50206">
    <property type="entry name" value="RHODANESE_3"/>
    <property type="match status" value="1"/>
</dbReference>
<evidence type="ECO:0000256" key="1">
    <source>
        <dbReference type="ARBA" id="ARBA00023002"/>
    </source>
</evidence>
<dbReference type="InterPro" id="IPR001763">
    <property type="entry name" value="Rhodanese-like_dom"/>
</dbReference>
<dbReference type="PANTHER" id="PTHR13847">
    <property type="entry name" value="SARCOSINE DEHYDROGENASE-RELATED"/>
    <property type="match status" value="1"/>
</dbReference>
<evidence type="ECO:0000313" key="4">
    <source>
        <dbReference type="Proteomes" id="UP000183685"/>
    </source>
</evidence>
<dbReference type="GO" id="GO:0005737">
    <property type="term" value="C:cytoplasm"/>
    <property type="evidence" value="ECO:0007669"/>
    <property type="project" value="TreeGrafter"/>
</dbReference>
<reference evidence="3 4" key="1">
    <citation type="submission" date="2016-10" db="EMBL/GenBank/DDBJ databases">
        <authorList>
            <person name="de Groot N.N."/>
        </authorList>
    </citation>
    <scope>NUCLEOTIDE SEQUENCE [LARGE SCALE GENOMIC DNA]</scope>
    <source>
        <strain evidence="3 4">CGMCC 1.9109</strain>
    </source>
</reference>
<dbReference type="InterPro" id="IPR036188">
    <property type="entry name" value="FAD/NAD-bd_sf"/>
</dbReference>
<gene>
    <name evidence="3" type="ORF">SAMN04488071_0854</name>
</gene>
<dbReference type="InterPro" id="IPR006076">
    <property type="entry name" value="FAD-dep_OxRdtase"/>
</dbReference>
<keyword evidence="1" id="KW-0560">Oxidoreductase</keyword>
<evidence type="ECO:0000259" key="2">
    <source>
        <dbReference type="PROSITE" id="PS50206"/>
    </source>
</evidence>
<dbReference type="EMBL" id="FNAK01000002">
    <property type="protein sequence ID" value="SDD57043.1"/>
    <property type="molecule type" value="Genomic_DNA"/>
</dbReference>
<dbReference type="Proteomes" id="UP000183685">
    <property type="component" value="Unassembled WGS sequence"/>
</dbReference>
<dbReference type="RefSeq" id="WP_068307095.1">
    <property type="nucleotide sequence ID" value="NZ_FNAK01000002.1"/>
</dbReference>
<dbReference type="Pfam" id="PF01266">
    <property type="entry name" value="DAO"/>
    <property type="match status" value="1"/>
</dbReference>